<dbReference type="Proteomes" id="UP001148662">
    <property type="component" value="Unassembled WGS sequence"/>
</dbReference>
<proteinExistence type="predicted"/>
<dbReference type="EMBL" id="JANHOG010000240">
    <property type="protein sequence ID" value="KAJ3556448.1"/>
    <property type="molecule type" value="Genomic_DNA"/>
</dbReference>
<keyword evidence="2" id="KW-1185">Reference proteome</keyword>
<organism evidence="1 2">
    <name type="scientific">Phlebia brevispora</name>
    <dbReference type="NCBI Taxonomy" id="194682"/>
    <lineage>
        <taxon>Eukaryota</taxon>
        <taxon>Fungi</taxon>
        <taxon>Dikarya</taxon>
        <taxon>Basidiomycota</taxon>
        <taxon>Agaricomycotina</taxon>
        <taxon>Agaricomycetes</taxon>
        <taxon>Polyporales</taxon>
        <taxon>Meruliaceae</taxon>
        <taxon>Phlebia</taxon>
    </lineage>
</organism>
<accession>A0ACC1T9P1</accession>
<reference evidence="1" key="1">
    <citation type="submission" date="2022-07" db="EMBL/GenBank/DDBJ databases">
        <title>Genome Sequence of Phlebia brevispora.</title>
        <authorList>
            <person name="Buettner E."/>
        </authorList>
    </citation>
    <scope>NUCLEOTIDE SEQUENCE</scope>
    <source>
        <strain evidence="1">MPL23</strain>
    </source>
</reference>
<gene>
    <name evidence="1" type="ORF">NM688_g2022</name>
</gene>
<comment type="caution">
    <text evidence="1">The sequence shown here is derived from an EMBL/GenBank/DDBJ whole genome shotgun (WGS) entry which is preliminary data.</text>
</comment>
<sequence>MLRFTRPRSFQDGRTEEAVLASPAPSPALSSWLNAVAAVPRDGAVDKQSSEQEKPEASTHEAGEKHHSQDDPEPKPFENWITYPRFDHADEWDRFAQALRNHDESRVKNCNDDIDTLLVFAGLFSAVLTAFNVESYTGLQQDSSNVAVAALTQISSQLSGSPNLSFVAPSFKPPASAVRINTLWFSSLVLSLVSASLGILIKQWLREYLAGDFTSPLEWIRVQQHRYEGLVRWRVFELAALPPLLLQFALILFLVGLSDFRQATRRHCRTLAPMFSVRCPYKLPLLHNIPGMPRRLVLRLLRRKNVDS</sequence>
<protein>
    <submittedName>
        <fullName evidence="1">Uncharacterized protein</fullName>
    </submittedName>
</protein>
<name>A0ACC1T9P1_9APHY</name>
<evidence type="ECO:0000313" key="1">
    <source>
        <dbReference type="EMBL" id="KAJ3556448.1"/>
    </source>
</evidence>
<evidence type="ECO:0000313" key="2">
    <source>
        <dbReference type="Proteomes" id="UP001148662"/>
    </source>
</evidence>